<dbReference type="RefSeq" id="WP_283871905.1">
    <property type="nucleotide sequence ID" value="NZ_CP126101.1"/>
</dbReference>
<proteinExistence type="predicted"/>
<name>A0AAX3X2G3_9BACI</name>
<dbReference type="Proteomes" id="UP001178322">
    <property type="component" value="Chromosome"/>
</dbReference>
<sequence>MEQTIQSKEFRLLTKGLRTIFTILMVLMIFALTMIGVLLVAVFIVTEKEVHNILVHGQIAASIHFGGLKIELANQVANDFHFSKWNVMKLLFTATIYIALLLFIVVQVRNVLSNLSKGIIFSGTNSRKMEWIAYAIVFLSLTVGAFRTYVTYTIFEQFKLAELLVDTGLIKGVAYQFTGVNWTLLLCGLVIWTIARVFRYGAFLQDEYDATA</sequence>
<reference evidence="2" key="1">
    <citation type="submission" date="2023-05" db="EMBL/GenBank/DDBJ databases">
        <title>Comparative genomics of Bacillaceae isolates and their secondary metabolite potential.</title>
        <authorList>
            <person name="Song L."/>
            <person name="Nielsen L.J."/>
            <person name="Mohite O."/>
            <person name="Xu X."/>
            <person name="Weber T."/>
            <person name="Kovacs A.T."/>
        </authorList>
    </citation>
    <scope>NUCLEOTIDE SEQUENCE</scope>
    <source>
        <strain evidence="2">LY1</strain>
    </source>
</reference>
<dbReference type="InterPro" id="IPR021354">
    <property type="entry name" value="DUF2975"/>
</dbReference>
<feature type="transmembrane region" description="Helical" evidence="1">
    <location>
        <begin position="175"/>
        <end position="195"/>
    </location>
</feature>
<keyword evidence="1" id="KW-0472">Membrane</keyword>
<feature type="transmembrane region" description="Helical" evidence="1">
    <location>
        <begin position="20"/>
        <end position="45"/>
    </location>
</feature>
<dbReference type="EMBL" id="CP126101">
    <property type="protein sequence ID" value="WHY53537.1"/>
    <property type="molecule type" value="Genomic_DNA"/>
</dbReference>
<evidence type="ECO:0000256" key="1">
    <source>
        <dbReference type="SAM" id="Phobius"/>
    </source>
</evidence>
<evidence type="ECO:0000313" key="2">
    <source>
        <dbReference type="EMBL" id="WHY53537.1"/>
    </source>
</evidence>
<protein>
    <submittedName>
        <fullName evidence="2">DUF2975 domain-containing protein</fullName>
    </submittedName>
</protein>
<feature type="transmembrane region" description="Helical" evidence="1">
    <location>
        <begin position="132"/>
        <end position="155"/>
    </location>
</feature>
<keyword evidence="1" id="KW-0812">Transmembrane</keyword>
<keyword evidence="1" id="KW-1133">Transmembrane helix</keyword>
<evidence type="ECO:0000313" key="3">
    <source>
        <dbReference type="Proteomes" id="UP001178322"/>
    </source>
</evidence>
<gene>
    <name evidence="2" type="ORF">QNH24_09975</name>
</gene>
<dbReference type="AlphaFoldDB" id="A0AAX3X2G3"/>
<organism evidence="2 3">
    <name type="scientific">Lysinibacillus pakistanensis</name>
    <dbReference type="NCBI Taxonomy" id="759811"/>
    <lineage>
        <taxon>Bacteria</taxon>
        <taxon>Bacillati</taxon>
        <taxon>Bacillota</taxon>
        <taxon>Bacilli</taxon>
        <taxon>Bacillales</taxon>
        <taxon>Bacillaceae</taxon>
        <taxon>Lysinibacillus</taxon>
    </lineage>
</organism>
<accession>A0AAX3X2G3</accession>
<dbReference type="Pfam" id="PF11188">
    <property type="entry name" value="DUF2975"/>
    <property type="match status" value="1"/>
</dbReference>
<feature type="transmembrane region" description="Helical" evidence="1">
    <location>
        <begin position="90"/>
        <end position="112"/>
    </location>
</feature>